<evidence type="ECO:0000313" key="2">
    <source>
        <dbReference type="EMBL" id="TNN61376.1"/>
    </source>
</evidence>
<gene>
    <name evidence="2" type="ORF">EYF80_028393</name>
</gene>
<organism evidence="2 3">
    <name type="scientific">Liparis tanakae</name>
    <name type="common">Tanaka's snailfish</name>
    <dbReference type="NCBI Taxonomy" id="230148"/>
    <lineage>
        <taxon>Eukaryota</taxon>
        <taxon>Metazoa</taxon>
        <taxon>Chordata</taxon>
        <taxon>Craniata</taxon>
        <taxon>Vertebrata</taxon>
        <taxon>Euteleostomi</taxon>
        <taxon>Actinopterygii</taxon>
        <taxon>Neopterygii</taxon>
        <taxon>Teleostei</taxon>
        <taxon>Neoteleostei</taxon>
        <taxon>Acanthomorphata</taxon>
        <taxon>Eupercaria</taxon>
        <taxon>Perciformes</taxon>
        <taxon>Cottioidei</taxon>
        <taxon>Cottales</taxon>
        <taxon>Liparidae</taxon>
        <taxon>Liparis</taxon>
    </lineage>
</organism>
<name>A0A4Z2H6L6_9TELE</name>
<evidence type="ECO:0000256" key="1">
    <source>
        <dbReference type="SAM" id="MobiDB-lite"/>
    </source>
</evidence>
<feature type="compositionally biased region" description="Polar residues" evidence="1">
    <location>
        <begin position="247"/>
        <end position="260"/>
    </location>
</feature>
<dbReference type="EMBL" id="SRLO01000316">
    <property type="protein sequence ID" value="TNN61376.1"/>
    <property type="molecule type" value="Genomic_DNA"/>
</dbReference>
<feature type="region of interest" description="Disordered" evidence="1">
    <location>
        <begin position="235"/>
        <end position="260"/>
    </location>
</feature>
<keyword evidence="3" id="KW-1185">Reference proteome</keyword>
<dbReference type="Proteomes" id="UP000314294">
    <property type="component" value="Unassembled WGS sequence"/>
</dbReference>
<feature type="region of interest" description="Disordered" evidence="1">
    <location>
        <begin position="105"/>
        <end position="124"/>
    </location>
</feature>
<accession>A0A4Z2H6L6</accession>
<feature type="compositionally biased region" description="Polar residues" evidence="1">
    <location>
        <begin position="1"/>
        <end position="30"/>
    </location>
</feature>
<sequence>MTNSEEATDRTGSASDSTTAFTKPSQSNCGQRGDAHSRGKAGVKDEPETHRPGRGSVGDVVLPGGQSQGRLVKLLGDKEHRRTRTLLLCWFLISVRVFRRLHSSADHRYSPPSPSPTTGHRNSGRRSVFSMGLVSIFSSIAIDLDLPSGSIKAHLVPLETIIVSLCVLSTHTAFVGTCLETWRVGTGVDAEGGGVFGDRVVLQPTAAGETIEVLAGVNGLVYFTQNRPRYNQNAVGSAESVDDDTPSHGNDTTSSSLSSC</sequence>
<feature type="compositionally biased region" description="Basic and acidic residues" evidence="1">
    <location>
        <begin position="33"/>
        <end position="51"/>
    </location>
</feature>
<feature type="region of interest" description="Disordered" evidence="1">
    <location>
        <begin position="1"/>
        <end position="64"/>
    </location>
</feature>
<comment type="caution">
    <text evidence="2">The sequence shown here is derived from an EMBL/GenBank/DDBJ whole genome shotgun (WGS) entry which is preliminary data.</text>
</comment>
<reference evidence="2 3" key="1">
    <citation type="submission" date="2019-03" db="EMBL/GenBank/DDBJ databases">
        <title>First draft genome of Liparis tanakae, snailfish: a comprehensive survey of snailfish specific genes.</title>
        <authorList>
            <person name="Kim W."/>
            <person name="Song I."/>
            <person name="Jeong J.-H."/>
            <person name="Kim D."/>
            <person name="Kim S."/>
            <person name="Ryu S."/>
            <person name="Song J.Y."/>
            <person name="Lee S.K."/>
        </authorList>
    </citation>
    <scope>NUCLEOTIDE SEQUENCE [LARGE SCALE GENOMIC DNA]</scope>
    <source>
        <tissue evidence="2">Muscle</tissue>
    </source>
</reference>
<evidence type="ECO:0000313" key="3">
    <source>
        <dbReference type="Proteomes" id="UP000314294"/>
    </source>
</evidence>
<protein>
    <submittedName>
        <fullName evidence="2">Uncharacterized protein</fullName>
    </submittedName>
</protein>
<proteinExistence type="predicted"/>
<dbReference type="AlphaFoldDB" id="A0A4Z2H6L6"/>